<dbReference type="RefSeq" id="WP_275476377.1">
    <property type="nucleotide sequence ID" value="NZ_CP162940.1"/>
</dbReference>
<dbReference type="InterPro" id="IPR000683">
    <property type="entry name" value="Gfo/Idh/MocA-like_OxRdtase_N"/>
</dbReference>
<sequence length="329" mass="35952">MSKVRFLMIGIGGMGRVHVENLLNVQDAEIVGLVDTSDASIEATKSKFASLAEVPSFSDYLQALNDVEADAAVIVTPHSQHFEQGMACLSRGLHVLMEKPFVSGSENAKKLIAHANEQDRHLAVSYQRHTQGQYMYLRNLIQSGALGTIRFITAYQAQRWLEGCRGTWRQNKALSCGGQLNDSGSHLLDVILWSTGLQPKEVQAYIDNRGTEVDIDTALSVRFEGGCICTFNVVGSANIGWWEDVSVHGDKGSALYRNGKLFVSRGAHEAPVEVPESELPISSNPDINFVDLILGRVDQAAAPAECGYRVARLTEVAWQSAESGKSIQF</sequence>
<proteinExistence type="predicted"/>
<accession>A0ABV5AC79</accession>
<evidence type="ECO:0000259" key="2">
    <source>
        <dbReference type="Pfam" id="PF22725"/>
    </source>
</evidence>
<dbReference type="Pfam" id="PF01408">
    <property type="entry name" value="GFO_IDH_MocA"/>
    <property type="match status" value="1"/>
</dbReference>
<dbReference type="Gene3D" id="3.40.50.720">
    <property type="entry name" value="NAD(P)-binding Rossmann-like Domain"/>
    <property type="match status" value="1"/>
</dbReference>
<dbReference type="Proteomes" id="UP001579974">
    <property type="component" value="Unassembled WGS sequence"/>
</dbReference>
<protein>
    <submittedName>
        <fullName evidence="3">Gfo/Idh/MocA family oxidoreductase</fullName>
    </submittedName>
</protein>
<keyword evidence="4" id="KW-1185">Reference proteome</keyword>
<organism evidence="3 4">
    <name type="scientific">Alicyclobacillus fastidiosus</name>
    <dbReference type="NCBI Taxonomy" id="392011"/>
    <lineage>
        <taxon>Bacteria</taxon>
        <taxon>Bacillati</taxon>
        <taxon>Bacillota</taxon>
        <taxon>Bacilli</taxon>
        <taxon>Bacillales</taxon>
        <taxon>Alicyclobacillaceae</taxon>
        <taxon>Alicyclobacillus</taxon>
    </lineage>
</organism>
<comment type="caution">
    <text evidence="3">The sequence shown here is derived from an EMBL/GenBank/DDBJ whole genome shotgun (WGS) entry which is preliminary data.</text>
</comment>
<dbReference type="Gene3D" id="3.30.360.10">
    <property type="entry name" value="Dihydrodipicolinate Reductase, domain 2"/>
    <property type="match status" value="1"/>
</dbReference>
<evidence type="ECO:0000259" key="1">
    <source>
        <dbReference type="Pfam" id="PF01408"/>
    </source>
</evidence>
<dbReference type="EMBL" id="JBDXSU010000004">
    <property type="protein sequence ID" value="MFB5189807.1"/>
    <property type="molecule type" value="Genomic_DNA"/>
</dbReference>
<evidence type="ECO:0000313" key="4">
    <source>
        <dbReference type="Proteomes" id="UP001579974"/>
    </source>
</evidence>
<dbReference type="InterPro" id="IPR051450">
    <property type="entry name" value="Gfo/Idh/MocA_Oxidoreductases"/>
</dbReference>
<gene>
    <name evidence="3" type="ORF">KKP3000_003196</name>
</gene>
<dbReference type="PANTHER" id="PTHR43377:SF1">
    <property type="entry name" value="BILIVERDIN REDUCTASE A"/>
    <property type="match status" value="1"/>
</dbReference>
<dbReference type="SUPFAM" id="SSF55347">
    <property type="entry name" value="Glyceraldehyde-3-phosphate dehydrogenase-like, C-terminal domain"/>
    <property type="match status" value="1"/>
</dbReference>
<dbReference type="InterPro" id="IPR055170">
    <property type="entry name" value="GFO_IDH_MocA-like_dom"/>
</dbReference>
<feature type="domain" description="GFO/IDH/MocA-like oxidoreductase" evidence="2">
    <location>
        <begin position="134"/>
        <end position="254"/>
    </location>
</feature>
<dbReference type="Pfam" id="PF22725">
    <property type="entry name" value="GFO_IDH_MocA_C3"/>
    <property type="match status" value="1"/>
</dbReference>
<feature type="domain" description="Gfo/Idh/MocA-like oxidoreductase N-terminal" evidence="1">
    <location>
        <begin position="4"/>
        <end position="125"/>
    </location>
</feature>
<name>A0ABV5AC79_9BACL</name>
<dbReference type="SUPFAM" id="SSF51735">
    <property type="entry name" value="NAD(P)-binding Rossmann-fold domains"/>
    <property type="match status" value="1"/>
</dbReference>
<dbReference type="InterPro" id="IPR036291">
    <property type="entry name" value="NAD(P)-bd_dom_sf"/>
</dbReference>
<dbReference type="PANTHER" id="PTHR43377">
    <property type="entry name" value="BILIVERDIN REDUCTASE A"/>
    <property type="match status" value="1"/>
</dbReference>
<reference evidence="3 4" key="1">
    <citation type="journal article" date="2024" name="Int. J. Mol. Sci.">
        <title>Exploration of Alicyclobacillus spp. Genome in Search of Antibiotic Resistance.</title>
        <authorList>
            <person name="Bucka-Kolendo J."/>
            <person name="Kiousi D.E."/>
            <person name="Dekowska A."/>
            <person name="Mikolajczuk-Szczyrba A."/>
            <person name="Karadedos D.M."/>
            <person name="Michael P."/>
            <person name="Galanis A."/>
            <person name="Sokolowska B."/>
        </authorList>
    </citation>
    <scope>NUCLEOTIDE SEQUENCE [LARGE SCALE GENOMIC DNA]</scope>
    <source>
        <strain evidence="3 4">KKP 3000</strain>
    </source>
</reference>
<evidence type="ECO:0000313" key="3">
    <source>
        <dbReference type="EMBL" id="MFB5189807.1"/>
    </source>
</evidence>